<feature type="region of interest" description="Disordered" evidence="1">
    <location>
        <begin position="438"/>
        <end position="488"/>
    </location>
</feature>
<accession>A0A6G0TFC1</accession>
<feature type="compositionally biased region" description="Polar residues" evidence="1">
    <location>
        <begin position="642"/>
        <end position="655"/>
    </location>
</feature>
<name>A0A6G0TFC1_APHGL</name>
<evidence type="ECO:0000256" key="1">
    <source>
        <dbReference type="SAM" id="MobiDB-lite"/>
    </source>
</evidence>
<feature type="region of interest" description="Disordered" evidence="1">
    <location>
        <begin position="792"/>
        <end position="825"/>
    </location>
</feature>
<feature type="signal peptide" evidence="2">
    <location>
        <begin position="1"/>
        <end position="28"/>
    </location>
</feature>
<gene>
    <name evidence="3" type="ORF">AGLY_010185</name>
</gene>
<feature type="compositionally biased region" description="Polar residues" evidence="1">
    <location>
        <begin position="361"/>
        <end position="371"/>
    </location>
</feature>
<feature type="compositionally biased region" description="Basic and acidic residues" evidence="1">
    <location>
        <begin position="468"/>
        <end position="479"/>
    </location>
</feature>
<dbReference type="OrthoDB" id="6611181at2759"/>
<evidence type="ECO:0000313" key="3">
    <source>
        <dbReference type="EMBL" id="KAE9531983.1"/>
    </source>
</evidence>
<evidence type="ECO:0000256" key="2">
    <source>
        <dbReference type="SAM" id="SignalP"/>
    </source>
</evidence>
<evidence type="ECO:0000313" key="4">
    <source>
        <dbReference type="Proteomes" id="UP000475862"/>
    </source>
</evidence>
<feature type="chain" id="PRO_5026137772" evidence="2">
    <location>
        <begin position="29"/>
        <end position="849"/>
    </location>
</feature>
<protein>
    <submittedName>
        <fullName evidence="3">Uncharacterized protein</fullName>
    </submittedName>
</protein>
<feature type="compositionally biased region" description="Polar residues" evidence="1">
    <location>
        <begin position="540"/>
        <end position="559"/>
    </location>
</feature>
<keyword evidence="2" id="KW-0732">Signal</keyword>
<reference evidence="3 4" key="1">
    <citation type="submission" date="2019-08" db="EMBL/GenBank/DDBJ databases">
        <title>The genome of the soybean aphid Biotype 1, its phylome, world population structure and adaptation to the North American continent.</title>
        <authorList>
            <person name="Giordano R."/>
            <person name="Donthu R.K."/>
            <person name="Hernandez A.G."/>
            <person name="Wright C.L."/>
            <person name="Zimin A.V."/>
        </authorList>
    </citation>
    <scope>NUCLEOTIDE SEQUENCE [LARGE SCALE GENOMIC DNA]</scope>
    <source>
        <tissue evidence="3">Whole aphids</tissue>
    </source>
</reference>
<feature type="region of interest" description="Disordered" evidence="1">
    <location>
        <begin position="523"/>
        <end position="685"/>
    </location>
</feature>
<dbReference type="AlphaFoldDB" id="A0A6G0TFC1"/>
<feature type="compositionally biased region" description="Polar residues" evidence="1">
    <location>
        <begin position="798"/>
        <end position="811"/>
    </location>
</feature>
<feature type="region of interest" description="Disordered" evidence="1">
    <location>
        <begin position="359"/>
        <end position="395"/>
    </location>
</feature>
<comment type="caution">
    <text evidence="3">The sequence shown here is derived from an EMBL/GenBank/DDBJ whole genome shotgun (WGS) entry which is preliminary data.</text>
</comment>
<dbReference type="EMBL" id="VYZN01000040">
    <property type="protein sequence ID" value="KAE9531983.1"/>
    <property type="molecule type" value="Genomic_DNA"/>
</dbReference>
<organism evidence="3 4">
    <name type="scientific">Aphis glycines</name>
    <name type="common">Soybean aphid</name>
    <dbReference type="NCBI Taxonomy" id="307491"/>
    <lineage>
        <taxon>Eukaryota</taxon>
        <taxon>Metazoa</taxon>
        <taxon>Ecdysozoa</taxon>
        <taxon>Arthropoda</taxon>
        <taxon>Hexapoda</taxon>
        <taxon>Insecta</taxon>
        <taxon>Pterygota</taxon>
        <taxon>Neoptera</taxon>
        <taxon>Paraneoptera</taxon>
        <taxon>Hemiptera</taxon>
        <taxon>Sternorrhyncha</taxon>
        <taxon>Aphidomorpha</taxon>
        <taxon>Aphidoidea</taxon>
        <taxon>Aphididae</taxon>
        <taxon>Aphidini</taxon>
        <taxon>Aphis</taxon>
        <taxon>Aphis</taxon>
    </lineage>
</organism>
<feature type="region of interest" description="Disordered" evidence="1">
    <location>
        <begin position="128"/>
        <end position="154"/>
    </location>
</feature>
<keyword evidence="4" id="KW-1185">Reference proteome</keyword>
<sequence length="849" mass="92540">MYIEWLRNSSWYVVKCVLLLQLIYKTTGAGCSVDHGSGMNYPTTTASGTWTTRGGISSYGWDSRQPIDPCSRCTNVPPPLPGSQYTTQSHDNGMYSVNDRISVSGYMSDNRVSVSGYMTDNRGTAGMHGSDNRYSGYGSDNRGNGYGNDNHGHTNNRPNGFSSIGHVTGNGYMPSSNYAGNSHVTDNHVQIYNTHNVDNQMKNPNYRGNGYDNLSPEWERRHNNKKVSVISGSSGYGSDTGSGGGGSYGGVIGVSGGYGEGTSGGDSYGHGSGSAGNGGNGYYQGMSYPVLNIPDRHGTHMQSNYHRPSNDRWNIKGAYPVKVESGYWQSQPPKDIGWDEASKKVGVIAGWIGGPKKYESSKPSTAYGSHQLNDKDDNDYYNKGTGYENNSDRKKPYMGWGGSGSYEVVKMNNGYKYIDRNSNSEYGSSYGNGYGYGGQSYNNKPSQDYGLKPMNVDHGRPYDYGTLHGHDKPKNDYGKPTHNYGTTNSQNYGTPTTHDYGSSPHINLQSTPRPIGFEVTTLRPPAWDSQKPGYPVIASRPTQHWGENSFGEQLSSVVSGSMGYDRPGGNSLARPVDYGSSRPDSYGAQRPVDYGSSRPDSYGTQRPVDYGSSRPDGYGTQRPVDYGSSRPDSYGSYRPVDYSSSRPDSYGTQRPENYGSSRPGGYGSSRPDGYGSSRPGSVGETLDYGSFRPYAGSMNNMVSDYGSQKQEFDKFSGYADNDDGRPQMNNRPGYNNERPFMNGNEVYGSQQQTGSGYGKGYASNWDYYSNSMRGQSSNGWNDQQREYLQRRPDGDVLQSGSSFRPSESTPLHYNGHSGIGASTDNGFLYRSPSTIIGSSTTPMPTTNNS</sequence>
<dbReference type="Proteomes" id="UP000475862">
    <property type="component" value="Unassembled WGS sequence"/>
</dbReference>
<proteinExistence type="predicted"/>
<feature type="compositionally biased region" description="Low complexity" evidence="1">
    <location>
        <begin position="668"/>
        <end position="681"/>
    </location>
</feature>